<feature type="coiled-coil region" evidence="1">
    <location>
        <begin position="63"/>
        <end position="135"/>
    </location>
</feature>
<evidence type="ECO:0000256" key="2">
    <source>
        <dbReference type="SAM" id="MobiDB-lite"/>
    </source>
</evidence>
<feature type="compositionally biased region" description="Basic and acidic residues" evidence="2">
    <location>
        <begin position="315"/>
        <end position="333"/>
    </location>
</feature>
<name>A0A1D1YJ20_9ARAE</name>
<feature type="compositionally biased region" description="Polar residues" evidence="2">
    <location>
        <begin position="164"/>
        <end position="174"/>
    </location>
</feature>
<feature type="region of interest" description="Disordered" evidence="2">
    <location>
        <begin position="283"/>
        <end position="634"/>
    </location>
</feature>
<proteinExistence type="predicted"/>
<feature type="compositionally biased region" description="Basic and acidic residues" evidence="2">
    <location>
        <begin position="186"/>
        <end position="204"/>
    </location>
</feature>
<feature type="compositionally biased region" description="Basic and acidic residues" evidence="2">
    <location>
        <begin position="221"/>
        <end position="230"/>
    </location>
</feature>
<feature type="compositionally biased region" description="Basic and acidic residues" evidence="2">
    <location>
        <begin position="539"/>
        <end position="550"/>
    </location>
</feature>
<feature type="compositionally biased region" description="Polar residues" evidence="2">
    <location>
        <begin position="302"/>
        <end position="312"/>
    </location>
</feature>
<dbReference type="PANTHER" id="PTHR36143">
    <property type="entry name" value="OS08G0177500 PROTEIN"/>
    <property type="match status" value="1"/>
</dbReference>
<protein>
    <submittedName>
        <fullName evidence="3">Uncharacterized protein</fullName>
    </submittedName>
</protein>
<reference evidence="3" key="1">
    <citation type="submission" date="2015-07" db="EMBL/GenBank/DDBJ databases">
        <title>Transcriptome Assembly of Anthurium amnicola.</title>
        <authorList>
            <person name="Suzuki J."/>
        </authorList>
    </citation>
    <scope>NUCLEOTIDE SEQUENCE</scope>
</reference>
<feature type="compositionally biased region" description="Basic and acidic residues" evidence="2">
    <location>
        <begin position="585"/>
        <end position="605"/>
    </location>
</feature>
<keyword evidence="1" id="KW-0175">Coiled coil</keyword>
<evidence type="ECO:0000256" key="1">
    <source>
        <dbReference type="SAM" id="Coils"/>
    </source>
</evidence>
<feature type="compositionally biased region" description="Basic and acidic residues" evidence="2">
    <location>
        <begin position="290"/>
        <end position="301"/>
    </location>
</feature>
<feature type="compositionally biased region" description="Acidic residues" evidence="2">
    <location>
        <begin position="234"/>
        <end position="246"/>
    </location>
</feature>
<dbReference type="PANTHER" id="PTHR36143:SF4">
    <property type="entry name" value="OS08G0177500 PROTEIN"/>
    <property type="match status" value="1"/>
</dbReference>
<sequence length="634" mass="69776">MGFRGGNMSNTSSKRRHYSTLLLLALGAAMLSVTVLHKLREGRLLGLLLQDRELQILKLHMILEKERAHSKEMKTKMEELKAKAVSLRSQKMQLNNRLMDAENLAAYLKNKREELESALEERQNKLSSLKDVEEASNKASLQVTALTNLLKERQDRDAEEMEHSLQQPSNQPVNATLADDISSNRNETDENTSKEEIADSRDDDAQSADGAEQVENSELEQGSKTEEWVKLETNTDEDNSTDEQDQEKEQVSEEGKHLEEGIQLGNQSAVEVVDENQINQAELLLNSTMDGERIPAMKDEVSSPNTSETNVGDSEGGHLEKDTGDDGEEKQTKDATGTSIRGRRRSRRTRSKGGKRRAAVARSWEHNTEASDSKDSQTGKSQQEERSKIGENPDQQVVSRNATQMNIGEVYPELPEDQTASEVAEVVEEKNQTDTVSLEASAGYHDDENSETKSASTESYQDTDGSEEKISGDNKNGFDSGEGGTISSSKESNVSESVQHETREENNIIRSTTEAEEERAASSEGGQEQNFPGAEEGESSGKEAEGDGKPGSEQLTETEEDDEEKKTSVSTAESIQQEVSATEITQREPEAENSAEDKSGDESKAEAATGGKSENEAAGEAKNDEGNEEDQEEF</sequence>
<feature type="compositionally biased region" description="Polar residues" evidence="2">
    <location>
        <begin position="452"/>
        <end position="463"/>
    </location>
</feature>
<feature type="compositionally biased region" description="Basic and acidic residues" evidence="2">
    <location>
        <begin position="613"/>
        <end position="625"/>
    </location>
</feature>
<dbReference type="EMBL" id="GDJX01013332">
    <property type="protein sequence ID" value="JAT54604.1"/>
    <property type="molecule type" value="Transcribed_RNA"/>
</dbReference>
<organism evidence="3">
    <name type="scientific">Anthurium amnicola</name>
    <dbReference type="NCBI Taxonomy" id="1678845"/>
    <lineage>
        <taxon>Eukaryota</taxon>
        <taxon>Viridiplantae</taxon>
        <taxon>Streptophyta</taxon>
        <taxon>Embryophyta</taxon>
        <taxon>Tracheophyta</taxon>
        <taxon>Spermatophyta</taxon>
        <taxon>Magnoliopsida</taxon>
        <taxon>Liliopsida</taxon>
        <taxon>Araceae</taxon>
        <taxon>Pothoideae</taxon>
        <taxon>Potheae</taxon>
        <taxon>Anthurium</taxon>
    </lineage>
</organism>
<feature type="compositionally biased region" description="Basic and acidic residues" evidence="2">
    <location>
        <begin position="363"/>
        <end position="391"/>
    </location>
</feature>
<feature type="compositionally biased region" description="Polar residues" evidence="2">
    <location>
        <begin position="568"/>
        <end position="584"/>
    </location>
</feature>
<feature type="compositionally biased region" description="Basic residues" evidence="2">
    <location>
        <begin position="341"/>
        <end position="359"/>
    </location>
</feature>
<evidence type="ECO:0000313" key="3">
    <source>
        <dbReference type="EMBL" id="JAT54604.1"/>
    </source>
</evidence>
<gene>
    <name evidence="3" type="ORF">g.28173</name>
</gene>
<dbReference type="AlphaFoldDB" id="A0A1D1YJ20"/>
<feature type="compositionally biased region" description="Low complexity" evidence="2">
    <location>
        <begin position="487"/>
        <end position="497"/>
    </location>
</feature>
<feature type="compositionally biased region" description="Basic and acidic residues" evidence="2">
    <location>
        <begin position="247"/>
        <end position="260"/>
    </location>
</feature>
<feature type="compositionally biased region" description="Basic and acidic residues" evidence="2">
    <location>
        <begin position="498"/>
        <end position="507"/>
    </location>
</feature>
<accession>A0A1D1YJ20</accession>
<feature type="region of interest" description="Disordered" evidence="2">
    <location>
        <begin position="155"/>
        <end position="269"/>
    </location>
</feature>
<feature type="compositionally biased region" description="Polar residues" evidence="2">
    <location>
        <begin position="393"/>
        <end position="406"/>
    </location>
</feature>